<dbReference type="PANTHER" id="PTHR48111:SF21">
    <property type="entry name" value="DNA-BINDING DUAL MASTER TRANSCRIPTIONAL REGULATOR RPAA"/>
    <property type="match status" value="1"/>
</dbReference>
<dbReference type="EMBL" id="FMYH01000001">
    <property type="protein sequence ID" value="SDB83723.1"/>
    <property type="molecule type" value="Genomic_DNA"/>
</dbReference>
<proteinExistence type="predicted"/>
<name>A0A1G6GPC8_9MICO</name>
<evidence type="ECO:0000259" key="7">
    <source>
        <dbReference type="PROSITE" id="PS51755"/>
    </source>
</evidence>
<dbReference type="AlphaFoldDB" id="A0A1G6GPC8"/>
<accession>A0A1G6GPC8</accession>
<dbReference type="SMART" id="SM00862">
    <property type="entry name" value="Trans_reg_C"/>
    <property type="match status" value="1"/>
</dbReference>
<dbReference type="CDD" id="cd00383">
    <property type="entry name" value="trans_reg_C"/>
    <property type="match status" value="1"/>
</dbReference>
<feature type="domain" description="OmpR/PhoB-type" evidence="7">
    <location>
        <begin position="119"/>
        <end position="216"/>
    </location>
</feature>
<dbReference type="RefSeq" id="WP_093180318.1">
    <property type="nucleotide sequence ID" value="NZ_FMYH01000001.1"/>
</dbReference>
<evidence type="ECO:0000256" key="4">
    <source>
        <dbReference type="ARBA" id="ARBA00023125"/>
    </source>
</evidence>
<evidence type="ECO:0000256" key="5">
    <source>
        <dbReference type="ARBA" id="ARBA00023163"/>
    </source>
</evidence>
<evidence type="ECO:0000256" key="1">
    <source>
        <dbReference type="ARBA" id="ARBA00022553"/>
    </source>
</evidence>
<dbReference type="PROSITE" id="PS51755">
    <property type="entry name" value="OMPR_PHOB"/>
    <property type="match status" value="1"/>
</dbReference>
<dbReference type="PANTHER" id="PTHR48111">
    <property type="entry name" value="REGULATOR OF RPOS"/>
    <property type="match status" value="1"/>
</dbReference>
<dbReference type="GO" id="GO:0006355">
    <property type="term" value="P:regulation of DNA-templated transcription"/>
    <property type="evidence" value="ECO:0007669"/>
    <property type="project" value="InterPro"/>
</dbReference>
<keyword evidence="5" id="KW-0804">Transcription</keyword>
<sequence>MTAPIDVSAPTRSQPGFLLWVGVNPADRRRHAAEIIELAETLGELARELLPTAETFTALSLGESGPQTPRTEDLGALRQRLTALEVIAHTPLWSEAGVFDSAASPADGAPGPADQAVPLFEIDLSPRVRIDLPARRVVADGAEQRLTYKEFELLSHLVTSAGRVVSRSELLLSVWRSESVDSASRTIDVHVRRLREKLGLQNQIITVRGAGYRFARSEYVEVIEAAQAG</sequence>
<keyword evidence="1" id="KW-0597">Phosphoprotein</keyword>
<dbReference type="GO" id="GO:0000156">
    <property type="term" value="F:phosphorelay response regulator activity"/>
    <property type="evidence" value="ECO:0007669"/>
    <property type="project" value="TreeGrafter"/>
</dbReference>
<dbReference type="InterPro" id="IPR039420">
    <property type="entry name" value="WalR-like"/>
</dbReference>
<gene>
    <name evidence="8" type="ORF">SAMN05216410_0333</name>
</gene>
<keyword evidence="3" id="KW-0805">Transcription regulation</keyword>
<feature type="DNA-binding region" description="OmpR/PhoB-type" evidence="6">
    <location>
        <begin position="119"/>
        <end position="216"/>
    </location>
</feature>
<organism evidence="8 9">
    <name type="scientific">Sanguibacter gelidistatuariae</name>
    <dbReference type="NCBI Taxonomy" id="1814289"/>
    <lineage>
        <taxon>Bacteria</taxon>
        <taxon>Bacillati</taxon>
        <taxon>Actinomycetota</taxon>
        <taxon>Actinomycetes</taxon>
        <taxon>Micrococcales</taxon>
        <taxon>Sanguibacteraceae</taxon>
        <taxon>Sanguibacter</taxon>
    </lineage>
</organism>
<evidence type="ECO:0000313" key="8">
    <source>
        <dbReference type="EMBL" id="SDB83723.1"/>
    </source>
</evidence>
<protein>
    <submittedName>
        <fullName evidence="8">Transcriptional regulatory protein, C terminal</fullName>
    </submittedName>
</protein>
<keyword evidence="2" id="KW-0902">Two-component regulatory system</keyword>
<dbReference type="GO" id="GO:0032993">
    <property type="term" value="C:protein-DNA complex"/>
    <property type="evidence" value="ECO:0007669"/>
    <property type="project" value="TreeGrafter"/>
</dbReference>
<evidence type="ECO:0000256" key="3">
    <source>
        <dbReference type="ARBA" id="ARBA00023015"/>
    </source>
</evidence>
<evidence type="ECO:0000256" key="2">
    <source>
        <dbReference type="ARBA" id="ARBA00023012"/>
    </source>
</evidence>
<evidence type="ECO:0000256" key="6">
    <source>
        <dbReference type="PROSITE-ProRule" id="PRU01091"/>
    </source>
</evidence>
<keyword evidence="9" id="KW-1185">Reference proteome</keyword>
<dbReference type="SUPFAM" id="SSF46894">
    <property type="entry name" value="C-terminal effector domain of the bipartite response regulators"/>
    <property type="match status" value="1"/>
</dbReference>
<dbReference type="GO" id="GO:0000976">
    <property type="term" value="F:transcription cis-regulatory region binding"/>
    <property type="evidence" value="ECO:0007669"/>
    <property type="project" value="TreeGrafter"/>
</dbReference>
<dbReference type="InterPro" id="IPR001867">
    <property type="entry name" value="OmpR/PhoB-type_DNA-bd"/>
</dbReference>
<dbReference type="Pfam" id="PF00486">
    <property type="entry name" value="Trans_reg_C"/>
    <property type="match status" value="1"/>
</dbReference>
<evidence type="ECO:0000313" key="9">
    <source>
        <dbReference type="Proteomes" id="UP000199039"/>
    </source>
</evidence>
<keyword evidence="4 6" id="KW-0238">DNA-binding</keyword>
<dbReference type="InterPro" id="IPR036388">
    <property type="entry name" value="WH-like_DNA-bd_sf"/>
</dbReference>
<dbReference type="STRING" id="1814289.SAMN05216410_0333"/>
<reference evidence="8 9" key="1">
    <citation type="submission" date="2016-09" db="EMBL/GenBank/DDBJ databases">
        <authorList>
            <person name="Capua I."/>
            <person name="De Benedictis P."/>
            <person name="Joannis T."/>
            <person name="Lombin L.H."/>
            <person name="Cattoli G."/>
        </authorList>
    </citation>
    <scope>NUCLEOTIDE SEQUENCE [LARGE SCALE GENOMIC DNA]</scope>
    <source>
        <strain evidence="8 9">ISLP-3</strain>
    </source>
</reference>
<dbReference type="Proteomes" id="UP000199039">
    <property type="component" value="Unassembled WGS sequence"/>
</dbReference>
<dbReference type="Gene3D" id="1.10.10.10">
    <property type="entry name" value="Winged helix-like DNA-binding domain superfamily/Winged helix DNA-binding domain"/>
    <property type="match status" value="1"/>
</dbReference>
<dbReference type="InterPro" id="IPR016032">
    <property type="entry name" value="Sig_transdc_resp-reg_C-effctor"/>
</dbReference>
<dbReference type="GO" id="GO:0005829">
    <property type="term" value="C:cytosol"/>
    <property type="evidence" value="ECO:0007669"/>
    <property type="project" value="TreeGrafter"/>
</dbReference>